<evidence type="ECO:0000313" key="4">
    <source>
        <dbReference type="Proteomes" id="UP000008311"/>
    </source>
</evidence>
<evidence type="ECO:0000259" key="2">
    <source>
        <dbReference type="Pfam" id="PF03936"/>
    </source>
</evidence>
<protein>
    <submittedName>
        <fullName evidence="3">Casbene synthase, putative</fullName>
        <ecNumber evidence="3">4.2.3.8</ecNumber>
    </submittedName>
</protein>
<feature type="domain" description="Terpene synthase metal-binding" evidence="2">
    <location>
        <begin position="13"/>
        <end position="221"/>
    </location>
</feature>
<sequence>MEFKTKFWNKWWKDLNLAEEFLYMRDRLVETYLWAIGNYFEPHYAFSRATITKYTVMVSAVNDTYHAYGTIDELRCFTKAFLKGDFDAIDGVPEYMKVLYKVLLKFFNQIEAEGRSYRTSFANEAFKELVKAYIVEAQWFSDGYVPLFDEYMRNGLITSGYRVLPAASFIGMEKTVVAEEHKWVQSNPKVVRVAQMIGRLMNDIASHEDEQKRGHCVSAIEFGDNKPPNQLKGLESLPCLVYTISHLPINLRTIRQSRNNTTVFAKHIRAC</sequence>
<dbReference type="GO" id="GO:0016114">
    <property type="term" value="P:terpenoid biosynthetic process"/>
    <property type="evidence" value="ECO:0007669"/>
    <property type="project" value="InterPro"/>
</dbReference>
<dbReference type="GO" id="GO:0051762">
    <property type="term" value="P:sesquiterpene biosynthetic process"/>
    <property type="evidence" value="ECO:0000318"/>
    <property type="project" value="GO_Central"/>
</dbReference>
<name>B9SJ11_RICCO</name>
<dbReference type="GO" id="GO:0000287">
    <property type="term" value="F:magnesium ion binding"/>
    <property type="evidence" value="ECO:0007669"/>
    <property type="project" value="InterPro"/>
</dbReference>
<dbReference type="Pfam" id="PF03936">
    <property type="entry name" value="Terpene_synth_C"/>
    <property type="match status" value="1"/>
</dbReference>
<dbReference type="GO" id="GO:0010334">
    <property type="term" value="F:sesquiterpene synthase activity"/>
    <property type="evidence" value="ECO:0000318"/>
    <property type="project" value="GO_Central"/>
</dbReference>
<reference evidence="4" key="1">
    <citation type="journal article" date="2010" name="Nat. Biotechnol.">
        <title>Draft genome sequence of the oilseed species Ricinus communis.</title>
        <authorList>
            <person name="Chan A.P."/>
            <person name="Crabtree J."/>
            <person name="Zhao Q."/>
            <person name="Lorenzi H."/>
            <person name="Orvis J."/>
            <person name="Puiu D."/>
            <person name="Melake-Berhan A."/>
            <person name="Jones K.M."/>
            <person name="Redman J."/>
            <person name="Chen G."/>
            <person name="Cahoon E.B."/>
            <person name="Gedil M."/>
            <person name="Stanke M."/>
            <person name="Haas B.J."/>
            <person name="Wortman J.R."/>
            <person name="Fraser-Liggett C.M."/>
            <person name="Ravel J."/>
            <person name="Rabinowicz P.D."/>
        </authorList>
    </citation>
    <scope>NUCLEOTIDE SEQUENCE [LARGE SCALE GENOMIC DNA]</scope>
    <source>
        <strain evidence="4">cv. Hale</strain>
    </source>
</reference>
<dbReference type="InterPro" id="IPR050148">
    <property type="entry name" value="Terpene_synthase-like"/>
</dbReference>
<dbReference type="AlphaFoldDB" id="B9SJ11"/>
<dbReference type="EC" id="4.2.3.8" evidence="3"/>
<dbReference type="PANTHER" id="PTHR31225">
    <property type="entry name" value="OS04G0344100 PROTEIN-RELATED"/>
    <property type="match status" value="1"/>
</dbReference>
<accession>B9SJ11</accession>
<organism evidence="3 4">
    <name type="scientific">Ricinus communis</name>
    <name type="common">Castor bean</name>
    <dbReference type="NCBI Taxonomy" id="3988"/>
    <lineage>
        <taxon>Eukaryota</taxon>
        <taxon>Viridiplantae</taxon>
        <taxon>Streptophyta</taxon>
        <taxon>Embryophyta</taxon>
        <taxon>Tracheophyta</taxon>
        <taxon>Spermatophyta</taxon>
        <taxon>Magnoliopsida</taxon>
        <taxon>eudicotyledons</taxon>
        <taxon>Gunneridae</taxon>
        <taxon>Pentapetalae</taxon>
        <taxon>rosids</taxon>
        <taxon>fabids</taxon>
        <taxon>Malpighiales</taxon>
        <taxon>Euphorbiaceae</taxon>
        <taxon>Acalyphoideae</taxon>
        <taxon>Acalypheae</taxon>
        <taxon>Ricinus</taxon>
    </lineage>
</organism>
<evidence type="ECO:0000313" key="3">
    <source>
        <dbReference type="EMBL" id="EEF36404.1"/>
    </source>
</evidence>
<dbReference type="STRING" id="3988.B9SJ11"/>
<keyword evidence="4" id="KW-1185">Reference proteome</keyword>
<dbReference type="Proteomes" id="UP000008311">
    <property type="component" value="Unassembled WGS sequence"/>
</dbReference>
<evidence type="ECO:0000256" key="1">
    <source>
        <dbReference type="ARBA" id="ARBA00022723"/>
    </source>
</evidence>
<dbReference type="GO" id="GO:0050449">
    <property type="term" value="F:casbene synthase activity"/>
    <property type="evidence" value="ECO:0007669"/>
    <property type="project" value="UniProtKB-EC"/>
</dbReference>
<dbReference type="InParanoid" id="B9SJ11"/>
<dbReference type="EMBL" id="EQ973978">
    <property type="protein sequence ID" value="EEF36404.1"/>
    <property type="molecule type" value="Genomic_DNA"/>
</dbReference>
<keyword evidence="3" id="KW-0456">Lyase</keyword>
<dbReference type="InterPro" id="IPR008949">
    <property type="entry name" value="Isoprenoid_synthase_dom_sf"/>
</dbReference>
<dbReference type="Gene3D" id="1.10.600.10">
    <property type="entry name" value="Farnesyl Diphosphate Synthase"/>
    <property type="match status" value="1"/>
</dbReference>
<keyword evidence="1" id="KW-0479">Metal-binding</keyword>
<gene>
    <name evidence="3" type="ORF">RCOM_0597550</name>
</gene>
<dbReference type="PANTHER" id="PTHR31225:SF231">
    <property type="entry name" value="TERPENE SYNTHASE 6-RELATED"/>
    <property type="match status" value="1"/>
</dbReference>
<dbReference type="SUPFAM" id="SSF48576">
    <property type="entry name" value="Terpenoid synthases"/>
    <property type="match status" value="1"/>
</dbReference>
<dbReference type="InterPro" id="IPR005630">
    <property type="entry name" value="Terpene_synthase_metal-bd"/>
</dbReference>
<proteinExistence type="predicted"/>